<evidence type="ECO:0000256" key="4">
    <source>
        <dbReference type="ARBA" id="ARBA00022692"/>
    </source>
</evidence>
<evidence type="ECO:0000256" key="3">
    <source>
        <dbReference type="ARBA" id="ARBA00022448"/>
    </source>
</evidence>
<feature type="transmembrane region" description="Helical" evidence="9">
    <location>
        <begin position="592"/>
        <end position="610"/>
    </location>
</feature>
<dbReference type="FunFam" id="3.40.50.300:FF:000528">
    <property type="entry name" value="ABC transporter G family member 31"/>
    <property type="match status" value="1"/>
</dbReference>
<keyword evidence="6" id="KW-0067">ATP-binding</keyword>
<comment type="subcellular location">
    <subcellularLocation>
        <location evidence="1">Membrane</location>
        <topology evidence="1">Multi-pass membrane protein</topology>
    </subcellularLocation>
</comment>
<feature type="transmembrane region" description="Helical" evidence="9">
    <location>
        <begin position="560"/>
        <end position="580"/>
    </location>
</feature>
<feature type="domain" description="ABC transporter" evidence="10">
    <location>
        <begin position="78"/>
        <end position="350"/>
    </location>
</feature>
<gene>
    <name evidence="11" type="ORF">Poli38472_010702</name>
</gene>
<evidence type="ECO:0000313" key="11">
    <source>
        <dbReference type="EMBL" id="TMW61639.1"/>
    </source>
</evidence>
<accession>A0A8K1CEN2</accession>
<evidence type="ECO:0000256" key="5">
    <source>
        <dbReference type="ARBA" id="ARBA00022741"/>
    </source>
</evidence>
<dbReference type="InterPro" id="IPR034003">
    <property type="entry name" value="ABCG_PDR_2"/>
</dbReference>
<keyword evidence="4 9" id="KW-0812">Transmembrane</keyword>
<feature type="transmembrane region" description="Helical" evidence="9">
    <location>
        <begin position="677"/>
        <end position="701"/>
    </location>
</feature>
<dbReference type="InterPro" id="IPR013525">
    <property type="entry name" value="ABC2_TM"/>
</dbReference>
<evidence type="ECO:0000256" key="8">
    <source>
        <dbReference type="ARBA" id="ARBA00023136"/>
    </source>
</evidence>
<sequence>MESASGQSATTPLIEYTDAKTLMAHGSEALHDHLVTRIETAMGKMLPQMEVRFRDVSITAEVTVSKEAKTNELPTVANEFKKMFARKKSKNQVTKHILRNVSGVLKPGTTTLVLGQPGSGKSSLMKILSGRFPDAKNVTKTGEISYNGASQDELRTRLPQFVSYVTQRDHHFATLSVKETLEFAHACCGGGEILNRAAPALAQGSPEENKMAMEAAQAMFEHYPDVIIQQLGLENCQNTVVGDAMLRGVSGGEKKRVTTGEMQFGTSFVSLMDEISTGLDSAATYDIIKTQRSIAKNLRKTVVISLLQPSPEVFGLFDNVIILNDGYVMYQGSRDQALSYFESLGFQCPPRRDVADFILDLGTHQQHQYEVPRADGSKHPRKPSEFAAVFERSSHYGNIIADLESQVDPVLANDKTHHFDSVPEFHQSFWNSTKTLLRREFTMLARNRALLQGRGVMLIVMGLLYSTIFYQFNVKDAQVVMGILFTSVLFLALGQASQIPVFMAARQIFYKQRGSNFFRTSSYVLSYSLSQIPLAIFETVLFGTLVYWMCGFVATPGAFFMFELILLLTNMAFTSWFFFLTAASPDIHVAEPISMVTIICFILFAGFVISKDQIPVYLIWVYWINPVAWSLRALAVNQYRNDKFNVCEYEGVDYCKQYGMRMGKFTLSLFDVEDEKLWLWCAVAMLAFAYIAFMLFACYFFENKRYETAHNSGVGGEDEETIPVLGSDTGSEVGSHYDLVETPRKNEAVVEVRPSMYEKRFTPVTLAFRDLWYSVPDPANPKEQLQLLKGINGFALPGKMTALMGSTGAGKTTLMDVIAGRKTGGKIEGEILLNGHQATDLAVRRATGYCEQMDIHSEASTIREALTFSAFLRQDSDVPASAKFDSVEECLDLLDLRPIADQIIRGSSVEQMKRLTIGVELAAQPSVLFLDEPTSGLDARSAKLIMDGVRKVADSGRTIICTIHQPSTEVFMLFDSLLLLKRGGQTVYFGDLGKDACELIQYFESVPGVASIENGYNPGTWMLEVIGAGVGNTANNDKDFVAIFNASEKSKVMEEMLSHEGVGRPAPGMDPILFTSKRAASEMVQAKFVIQRFMRLYWRTPSYNLTRYMVFLMLAVVFGVSYITADYTTYQGVNGGEGMLFLTTMFIGAISFNSGMPLAAQERAAFYRERASQTFNALWYFVGGTLAELPYIFSSTLLFAAIFFPLVGFRGIDNFFLYWLNLSMHVLLHAYMGQCFSYAFSTVEVSKIASVLFISISTQFMGFNPPAEAIPKAYKWLYHITPPKYSFAALSASVFGDCPHANGSEMACKRLELVPPTVPQNLTVKEFVEVVFHAKRDEIWTNFFVVVGVTLLALVLSLLCLRFVNHQKR</sequence>
<dbReference type="SMART" id="SM00382">
    <property type="entry name" value="AAA"/>
    <property type="match status" value="2"/>
</dbReference>
<dbReference type="InterPro" id="IPR027417">
    <property type="entry name" value="P-loop_NTPase"/>
</dbReference>
<feature type="transmembrane region" description="Helical" evidence="9">
    <location>
        <begin position="1339"/>
        <end position="1364"/>
    </location>
</feature>
<dbReference type="InterPro" id="IPR043926">
    <property type="entry name" value="ABCG_dom"/>
</dbReference>
<keyword evidence="12" id="KW-1185">Reference proteome</keyword>
<dbReference type="PROSITE" id="PS50893">
    <property type="entry name" value="ABC_TRANSPORTER_2"/>
    <property type="match status" value="2"/>
</dbReference>
<keyword evidence="8 9" id="KW-0472">Membrane</keyword>
<feature type="transmembrane region" description="Helical" evidence="9">
    <location>
        <begin position="524"/>
        <end position="548"/>
    </location>
</feature>
<comment type="caution">
    <text evidence="11">The sequence shown here is derived from an EMBL/GenBank/DDBJ whole genome shotgun (WGS) entry which is preliminary data.</text>
</comment>
<dbReference type="Pfam" id="PF19055">
    <property type="entry name" value="ABC2_membrane_7"/>
    <property type="match status" value="1"/>
</dbReference>
<feature type="domain" description="ABC transporter" evidence="10">
    <location>
        <begin position="766"/>
        <end position="1008"/>
    </location>
</feature>
<dbReference type="FunFam" id="3.40.50.300:FF:000289">
    <property type="entry name" value="ABC transporter G family member 31"/>
    <property type="match status" value="1"/>
</dbReference>
<proteinExistence type="inferred from homology"/>
<feature type="transmembrane region" description="Helical" evidence="9">
    <location>
        <begin position="479"/>
        <end position="503"/>
    </location>
</feature>
<feature type="transmembrane region" description="Helical" evidence="9">
    <location>
        <begin position="1216"/>
        <end position="1233"/>
    </location>
</feature>
<evidence type="ECO:0000256" key="2">
    <source>
        <dbReference type="ARBA" id="ARBA00006012"/>
    </source>
</evidence>
<keyword evidence="5" id="KW-0547">Nucleotide-binding</keyword>
<name>A0A8K1CEN2_PYTOL</name>
<dbReference type="InterPro" id="IPR003593">
    <property type="entry name" value="AAA+_ATPase"/>
</dbReference>
<dbReference type="GO" id="GO:0016020">
    <property type="term" value="C:membrane"/>
    <property type="evidence" value="ECO:0007669"/>
    <property type="project" value="UniProtKB-SubCell"/>
</dbReference>
<feature type="transmembrane region" description="Helical" evidence="9">
    <location>
        <begin position="1137"/>
        <end position="1156"/>
    </location>
</feature>
<feature type="transmembrane region" description="Helical" evidence="9">
    <location>
        <begin position="1105"/>
        <end position="1125"/>
    </location>
</feature>
<keyword evidence="7 9" id="KW-1133">Transmembrane helix</keyword>
<evidence type="ECO:0000256" key="6">
    <source>
        <dbReference type="ARBA" id="ARBA00022840"/>
    </source>
</evidence>
<comment type="similarity">
    <text evidence="2">Belongs to the ABC transporter superfamily. ABCG family. PDR (TC 3.A.1.205) subfamily.</text>
</comment>
<dbReference type="EMBL" id="SPLM01000075">
    <property type="protein sequence ID" value="TMW61639.1"/>
    <property type="molecule type" value="Genomic_DNA"/>
</dbReference>
<dbReference type="Gene3D" id="3.40.50.300">
    <property type="entry name" value="P-loop containing nucleotide triphosphate hydrolases"/>
    <property type="match status" value="2"/>
</dbReference>
<dbReference type="GO" id="GO:0005524">
    <property type="term" value="F:ATP binding"/>
    <property type="evidence" value="ECO:0007669"/>
    <property type="project" value="UniProtKB-KW"/>
</dbReference>
<evidence type="ECO:0000313" key="12">
    <source>
        <dbReference type="Proteomes" id="UP000794436"/>
    </source>
</evidence>
<dbReference type="Proteomes" id="UP000794436">
    <property type="component" value="Unassembled WGS sequence"/>
</dbReference>
<evidence type="ECO:0000259" key="10">
    <source>
        <dbReference type="PROSITE" id="PS50893"/>
    </source>
</evidence>
<feature type="transmembrane region" description="Helical" evidence="9">
    <location>
        <begin position="455"/>
        <end position="473"/>
    </location>
</feature>
<feature type="transmembrane region" description="Helical" evidence="9">
    <location>
        <begin position="1245"/>
        <end position="1263"/>
    </location>
</feature>
<reference evidence="11" key="1">
    <citation type="submission" date="2019-03" db="EMBL/GenBank/DDBJ databases">
        <title>Long read genome sequence of the mycoparasitic Pythium oligandrum ATCC 38472 isolated from sugarbeet rhizosphere.</title>
        <authorList>
            <person name="Gaulin E."/>
        </authorList>
    </citation>
    <scope>NUCLEOTIDE SEQUENCE</scope>
    <source>
        <strain evidence="11">ATCC 38472_TT</strain>
    </source>
</reference>
<dbReference type="CDD" id="cd03232">
    <property type="entry name" value="ABCG_PDR_domain2"/>
    <property type="match status" value="1"/>
</dbReference>
<dbReference type="GO" id="GO:0016887">
    <property type="term" value="F:ATP hydrolysis activity"/>
    <property type="evidence" value="ECO:0007669"/>
    <property type="project" value="InterPro"/>
</dbReference>
<dbReference type="PANTHER" id="PTHR19241">
    <property type="entry name" value="ATP-BINDING CASSETTE TRANSPORTER"/>
    <property type="match status" value="1"/>
</dbReference>
<dbReference type="Pfam" id="PF01061">
    <property type="entry name" value="ABC2_membrane"/>
    <property type="match status" value="2"/>
</dbReference>
<organism evidence="11 12">
    <name type="scientific">Pythium oligandrum</name>
    <name type="common">Mycoparasitic fungus</name>
    <dbReference type="NCBI Taxonomy" id="41045"/>
    <lineage>
        <taxon>Eukaryota</taxon>
        <taxon>Sar</taxon>
        <taxon>Stramenopiles</taxon>
        <taxon>Oomycota</taxon>
        <taxon>Peronosporomycetes</taxon>
        <taxon>Pythiales</taxon>
        <taxon>Pythiaceae</taxon>
        <taxon>Pythium</taxon>
    </lineage>
</organism>
<dbReference type="OrthoDB" id="66620at2759"/>
<evidence type="ECO:0000256" key="1">
    <source>
        <dbReference type="ARBA" id="ARBA00004141"/>
    </source>
</evidence>
<evidence type="ECO:0000256" key="9">
    <source>
        <dbReference type="SAM" id="Phobius"/>
    </source>
</evidence>
<dbReference type="InterPro" id="IPR003439">
    <property type="entry name" value="ABC_transporter-like_ATP-bd"/>
</dbReference>
<dbReference type="GO" id="GO:0140359">
    <property type="term" value="F:ABC-type transporter activity"/>
    <property type="evidence" value="ECO:0007669"/>
    <property type="project" value="InterPro"/>
</dbReference>
<protein>
    <recommendedName>
        <fullName evidence="10">ABC transporter domain-containing protein</fullName>
    </recommendedName>
</protein>
<feature type="transmembrane region" description="Helical" evidence="9">
    <location>
        <begin position="1177"/>
        <end position="1204"/>
    </location>
</feature>
<dbReference type="SUPFAM" id="SSF52540">
    <property type="entry name" value="P-loop containing nucleoside triphosphate hydrolases"/>
    <property type="match status" value="2"/>
</dbReference>
<evidence type="ECO:0000256" key="7">
    <source>
        <dbReference type="ARBA" id="ARBA00022989"/>
    </source>
</evidence>
<keyword evidence="3" id="KW-0813">Transport</keyword>
<dbReference type="Pfam" id="PF00005">
    <property type="entry name" value="ABC_tran"/>
    <property type="match status" value="2"/>
</dbReference>